<keyword evidence="6 7" id="KW-0472">Membrane</keyword>
<reference evidence="9" key="1">
    <citation type="submission" date="2020-10" db="EMBL/GenBank/DDBJ databases">
        <authorList>
            <person name="Delgado J.A."/>
            <person name="Gonzalez J.M."/>
        </authorList>
    </citation>
    <scope>NUCLEOTIDE SEQUENCE</scope>
    <source>
        <strain evidence="9">23.6</strain>
    </source>
</reference>
<dbReference type="InterPro" id="IPR036259">
    <property type="entry name" value="MFS_trans_sf"/>
</dbReference>
<dbReference type="PROSITE" id="PS50850">
    <property type="entry name" value="MFS"/>
    <property type="match status" value="1"/>
</dbReference>
<feature type="transmembrane region" description="Helical" evidence="7">
    <location>
        <begin position="279"/>
        <end position="297"/>
    </location>
</feature>
<feature type="domain" description="Major facilitator superfamily (MFS) profile" evidence="8">
    <location>
        <begin position="16"/>
        <end position="391"/>
    </location>
</feature>
<name>A0AB38R242_PARTM</name>
<keyword evidence="2" id="KW-0813">Transport</keyword>
<feature type="transmembrane region" description="Helical" evidence="7">
    <location>
        <begin position="77"/>
        <end position="97"/>
    </location>
</feature>
<dbReference type="EMBL" id="CP063414">
    <property type="protein sequence ID" value="UOE76782.1"/>
    <property type="molecule type" value="Genomic_DNA"/>
</dbReference>
<dbReference type="PANTHER" id="PTHR23521">
    <property type="entry name" value="TRANSPORTER MFS SUPERFAMILY"/>
    <property type="match status" value="1"/>
</dbReference>
<feature type="transmembrane region" description="Helical" evidence="7">
    <location>
        <begin position="368"/>
        <end position="385"/>
    </location>
</feature>
<evidence type="ECO:0000256" key="6">
    <source>
        <dbReference type="ARBA" id="ARBA00023136"/>
    </source>
</evidence>
<evidence type="ECO:0000256" key="7">
    <source>
        <dbReference type="SAM" id="Phobius"/>
    </source>
</evidence>
<evidence type="ECO:0000313" key="10">
    <source>
        <dbReference type="Proteomes" id="UP001058458"/>
    </source>
</evidence>
<organism evidence="9 10">
    <name type="scientific">Parageobacillus thermoglucosidasius</name>
    <name type="common">Geobacillus thermoglucosidasius</name>
    <dbReference type="NCBI Taxonomy" id="1426"/>
    <lineage>
        <taxon>Bacteria</taxon>
        <taxon>Bacillati</taxon>
        <taxon>Bacillota</taxon>
        <taxon>Bacilli</taxon>
        <taxon>Bacillales</taxon>
        <taxon>Anoxybacillaceae</taxon>
        <taxon>Parageobacillus</taxon>
    </lineage>
</organism>
<feature type="transmembrane region" description="Helical" evidence="7">
    <location>
        <begin position="303"/>
        <end position="327"/>
    </location>
</feature>
<dbReference type="AlphaFoldDB" id="A0AB38R242"/>
<evidence type="ECO:0000256" key="3">
    <source>
        <dbReference type="ARBA" id="ARBA00022475"/>
    </source>
</evidence>
<dbReference type="Proteomes" id="UP001058458">
    <property type="component" value="Chromosome"/>
</dbReference>
<gene>
    <name evidence="9" type="ORF">IMI45_02495</name>
</gene>
<feature type="transmembrane region" description="Helical" evidence="7">
    <location>
        <begin position="17"/>
        <end position="41"/>
    </location>
</feature>
<sequence length="394" mass="44334">MLNECHFWNRGIKTMRFWILINIVAISGLSQGMLLPLLSMLLEKHGVSSSLNGMHATALYIGVLLISPFLEKPLRQYGYRPMIILGGFIVILSLALFPAFHSFWFWFFLRLCIGIGDHMLHFATQTWITDFSPAQRRGRNLSLYGLSFGIGFSAGPLFASLIQFKESLPFLLSSLLSLIGWCCVFFLPNERPKENDQPSLAHTFDRFVHAWKYAWVALLLPFTYGFLEAAIHAIFPVYALREHIVIEHVAFILPAFSLGGIIFQLPLGLLSDRLERKRVIAGALLIGSVSFLGAYFFHRSPFGLAACFFIAGMFVGSLFSLGITYMADLLPKQLLPAGNLLCGVLYSIGSMIGPFVNGFAIEYGTNNFFFTISSILFLSFFLLLWNREKKVIHL</sequence>
<feature type="transmembrane region" description="Helical" evidence="7">
    <location>
        <begin position="103"/>
        <end position="120"/>
    </location>
</feature>
<evidence type="ECO:0000256" key="4">
    <source>
        <dbReference type="ARBA" id="ARBA00022692"/>
    </source>
</evidence>
<feature type="transmembrane region" description="Helical" evidence="7">
    <location>
        <begin position="53"/>
        <end position="70"/>
    </location>
</feature>
<dbReference type="SUPFAM" id="SSF103473">
    <property type="entry name" value="MFS general substrate transporter"/>
    <property type="match status" value="1"/>
</dbReference>
<dbReference type="CDD" id="cd17477">
    <property type="entry name" value="MFS_YcaD_like"/>
    <property type="match status" value="1"/>
</dbReference>
<dbReference type="InterPro" id="IPR047200">
    <property type="entry name" value="MFS_YcaD-like"/>
</dbReference>
<evidence type="ECO:0000256" key="5">
    <source>
        <dbReference type="ARBA" id="ARBA00022989"/>
    </source>
</evidence>
<evidence type="ECO:0000259" key="8">
    <source>
        <dbReference type="PROSITE" id="PS50850"/>
    </source>
</evidence>
<dbReference type="Gene3D" id="1.20.1250.20">
    <property type="entry name" value="MFS general substrate transporter like domains"/>
    <property type="match status" value="2"/>
</dbReference>
<keyword evidence="4 7" id="KW-0812">Transmembrane</keyword>
<evidence type="ECO:0000313" key="9">
    <source>
        <dbReference type="EMBL" id="UOE76782.1"/>
    </source>
</evidence>
<feature type="transmembrane region" description="Helical" evidence="7">
    <location>
        <begin position="334"/>
        <end position="356"/>
    </location>
</feature>
<comment type="subcellular location">
    <subcellularLocation>
        <location evidence="1">Cell membrane</location>
        <topology evidence="1">Multi-pass membrane protein</topology>
    </subcellularLocation>
</comment>
<protein>
    <submittedName>
        <fullName evidence="9">MFS transporter</fullName>
    </submittedName>
</protein>
<dbReference type="GO" id="GO:0022857">
    <property type="term" value="F:transmembrane transporter activity"/>
    <property type="evidence" value="ECO:0007669"/>
    <property type="project" value="InterPro"/>
</dbReference>
<accession>A0AB38R242</accession>
<keyword evidence="5 7" id="KW-1133">Transmembrane helix</keyword>
<dbReference type="InterPro" id="IPR011701">
    <property type="entry name" value="MFS"/>
</dbReference>
<dbReference type="InterPro" id="IPR001958">
    <property type="entry name" value="Tet-R_TetA/multi-R_MdtG-like"/>
</dbReference>
<evidence type="ECO:0000256" key="2">
    <source>
        <dbReference type="ARBA" id="ARBA00022448"/>
    </source>
</evidence>
<dbReference type="GO" id="GO:0005886">
    <property type="term" value="C:plasma membrane"/>
    <property type="evidence" value="ECO:0007669"/>
    <property type="project" value="UniProtKB-SubCell"/>
</dbReference>
<proteinExistence type="predicted"/>
<feature type="transmembrane region" description="Helical" evidence="7">
    <location>
        <begin position="168"/>
        <end position="187"/>
    </location>
</feature>
<feature type="transmembrane region" description="Helical" evidence="7">
    <location>
        <begin position="244"/>
        <end position="267"/>
    </location>
</feature>
<evidence type="ECO:0000256" key="1">
    <source>
        <dbReference type="ARBA" id="ARBA00004651"/>
    </source>
</evidence>
<dbReference type="InterPro" id="IPR020846">
    <property type="entry name" value="MFS_dom"/>
</dbReference>
<dbReference type="PRINTS" id="PR01035">
    <property type="entry name" value="TCRTETA"/>
</dbReference>
<dbReference type="Pfam" id="PF07690">
    <property type="entry name" value="MFS_1"/>
    <property type="match status" value="1"/>
</dbReference>
<feature type="transmembrane region" description="Helical" evidence="7">
    <location>
        <begin position="213"/>
        <end position="238"/>
    </location>
</feature>
<dbReference type="PANTHER" id="PTHR23521:SF2">
    <property type="entry name" value="TRANSPORTER MFS SUPERFAMILY"/>
    <property type="match status" value="1"/>
</dbReference>
<feature type="transmembrane region" description="Helical" evidence="7">
    <location>
        <begin position="141"/>
        <end position="162"/>
    </location>
</feature>
<keyword evidence="3" id="KW-1003">Cell membrane</keyword>